<organism evidence="2 3">
    <name type="scientific">Prevotella lacticifex</name>
    <dbReference type="NCBI Taxonomy" id="2854755"/>
    <lineage>
        <taxon>Bacteria</taxon>
        <taxon>Pseudomonadati</taxon>
        <taxon>Bacteroidota</taxon>
        <taxon>Bacteroidia</taxon>
        <taxon>Bacteroidales</taxon>
        <taxon>Prevotellaceae</taxon>
        <taxon>Prevotella</taxon>
    </lineage>
</organism>
<feature type="transmembrane region" description="Helical" evidence="1">
    <location>
        <begin position="15"/>
        <end position="37"/>
    </location>
</feature>
<sequence>MEKVKRSKEEWTRRYISFVFILFIIAFGTSLSIRANLGSSPISAPPYVLSLVDGMPLTMGEIVIMMHVAFIIIQIVLLRKDFQIRQLSQILVSFLFGFYTDVTMWMTSFLQIPQTLPHAIGWPLQFIELLVGGALLAFGIACEVRCDSLMLAGEGLPLAISKVVKKEFGKVKMCSDTMLVAIAVVLMFVFFHTWNWKMVGVGTIVSMFYVGFMVRIYAPHIAWLDKIFIPENERVKEAEEEEIVREEEDAVPFVITIAREYGSGGLTLGRKLATRLGVDYYDHDIIDATAERLGYSTDFVRENEQNISNAKLWELIFTDKSIPLSMNPSHDDAIFVSESRIIRNLATKKPCVIIGRCANWVLRNDDKAFRVFVTSNRKDAVRRVMDKDSLDAPSADKRIEQVNTGRNNHYFQYTGRHWTDARDYDLVVNTSALGVDECADLIVECIRHRGGLPATATKS</sequence>
<gene>
    <name evidence="2" type="ORF">PRLR5076_04290</name>
</gene>
<dbReference type="GeneID" id="72468482"/>
<feature type="transmembrane region" description="Helical" evidence="1">
    <location>
        <begin position="198"/>
        <end position="218"/>
    </location>
</feature>
<name>A0A9R1C7S2_9BACT</name>
<reference evidence="2" key="1">
    <citation type="journal article" date="2022" name="Int. J. Syst. Evol. Microbiol.">
        <title>Prevotella lacticifex sp. nov., isolated from the rumen of cows.</title>
        <authorList>
            <person name="Shinkai T."/>
            <person name="Ikeyama N."/>
            <person name="Kumagai M."/>
            <person name="Ohmori H."/>
            <person name="Sakamoto M."/>
            <person name="Ohkuma M."/>
            <person name="Mitsumori M."/>
        </authorList>
    </citation>
    <scope>NUCLEOTIDE SEQUENCE</scope>
    <source>
        <strain evidence="2">R5076</strain>
    </source>
</reference>
<dbReference type="Gene3D" id="3.40.50.300">
    <property type="entry name" value="P-loop containing nucleotide triphosphate hydrolases"/>
    <property type="match status" value="1"/>
</dbReference>
<dbReference type="InterPro" id="IPR038750">
    <property type="entry name" value="YczE/YyaS-like"/>
</dbReference>
<keyword evidence="1" id="KW-0472">Membrane</keyword>
<proteinExistence type="predicted"/>
<evidence type="ECO:0000313" key="3">
    <source>
        <dbReference type="Proteomes" id="UP000825483"/>
    </source>
</evidence>
<feature type="transmembrane region" description="Helical" evidence="1">
    <location>
        <begin position="57"/>
        <end position="78"/>
    </location>
</feature>
<feature type="transmembrane region" description="Helical" evidence="1">
    <location>
        <begin position="173"/>
        <end position="192"/>
    </location>
</feature>
<dbReference type="PANTHER" id="PTHR40078">
    <property type="entry name" value="INTEGRAL MEMBRANE PROTEIN-RELATED"/>
    <property type="match status" value="1"/>
</dbReference>
<dbReference type="Pfam" id="PF13189">
    <property type="entry name" value="Cytidylate_kin2"/>
    <property type="match status" value="1"/>
</dbReference>
<dbReference type="PANTHER" id="PTHR40078:SF1">
    <property type="entry name" value="INTEGRAL MEMBRANE PROTEIN"/>
    <property type="match status" value="1"/>
</dbReference>
<dbReference type="EMBL" id="BPUB01000001">
    <property type="protein sequence ID" value="GJG57578.1"/>
    <property type="molecule type" value="Genomic_DNA"/>
</dbReference>
<feature type="transmembrane region" description="Helical" evidence="1">
    <location>
        <begin position="90"/>
        <end position="110"/>
    </location>
</feature>
<keyword evidence="1" id="KW-0812">Transmembrane</keyword>
<protein>
    <recommendedName>
        <fullName evidence="4">Cytidylate kinase family protein</fullName>
    </recommendedName>
</protein>
<dbReference type="RefSeq" id="WP_223929498.1">
    <property type="nucleotide sequence ID" value="NZ_BPTU01000003.1"/>
</dbReference>
<keyword evidence="1" id="KW-1133">Transmembrane helix</keyword>
<comment type="caution">
    <text evidence="2">The sequence shown here is derived from an EMBL/GenBank/DDBJ whole genome shotgun (WGS) entry which is preliminary data.</text>
</comment>
<accession>A0A9R1C7S2</accession>
<dbReference type="SUPFAM" id="SSF52540">
    <property type="entry name" value="P-loop containing nucleoside triphosphate hydrolases"/>
    <property type="match status" value="1"/>
</dbReference>
<feature type="transmembrane region" description="Helical" evidence="1">
    <location>
        <begin position="122"/>
        <end position="142"/>
    </location>
</feature>
<evidence type="ECO:0000256" key="1">
    <source>
        <dbReference type="SAM" id="Phobius"/>
    </source>
</evidence>
<dbReference type="Proteomes" id="UP000825483">
    <property type="component" value="Unassembled WGS sequence"/>
</dbReference>
<dbReference type="InterPro" id="IPR027417">
    <property type="entry name" value="P-loop_NTPase"/>
</dbReference>
<keyword evidence="3" id="KW-1185">Reference proteome</keyword>
<evidence type="ECO:0000313" key="2">
    <source>
        <dbReference type="EMBL" id="GJG57578.1"/>
    </source>
</evidence>
<dbReference type="Pfam" id="PF19700">
    <property type="entry name" value="DUF6198"/>
    <property type="match status" value="1"/>
</dbReference>
<evidence type="ECO:0008006" key="4">
    <source>
        <dbReference type="Google" id="ProtNLM"/>
    </source>
</evidence>
<dbReference type="AlphaFoldDB" id="A0A9R1C7S2"/>